<feature type="domain" description="KHA" evidence="1">
    <location>
        <begin position="119"/>
        <end position="154"/>
    </location>
</feature>
<name>H9WR72_PINTA</name>
<dbReference type="PROSITE" id="PS51490">
    <property type="entry name" value="KHA"/>
    <property type="match status" value="1"/>
</dbReference>
<dbReference type="InterPro" id="IPR021789">
    <property type="entry name" value="KHA_dom"/>
</dbReference>
<gene>
    <name evidence="2" type="ORF">0_6220_01</name>
</gene>
<accession>H9WR72</accession>
<dbReference type="EMBL" id="FJ077257">
    <property type="protein sequence ID" value="AFG64515.1"/>
    <property type="molecule type" value="Genomic_DNA"/>
</dbReference>
<protein>
    <recommendedName>
        <fullName evidence="1">KHA domain-containing protein</fullName>
    </recommendedName>
</protein>
<feature type="non-terminal residue" evidence="2">
    <location>
        <position position="1"/>
    </location>
</feature>
<proteinExistence type="predicted"/>
<evidence type="ECO:0000259" key="1">
    <source>
        <dbReference type="PROSITE" id="PS51490"/>
    </source>
</evidence>
<feature type="non-terminal residue" evidence="2">
    <location>
        <position position="154"/>
    </location>
</feature>
<dbReference type="Pfam" id="PF11834">
    <property type="entry name" value="KHA"/>
    <property type="match status" value="1"/>
</dbReference>
<evidence type="ECO:0000313" key="2">
    <source>
        <dbReference type="EMBL" id="AFG64515.1"/>
    </source>
</evidence>
<organism evidence="2">
    <name type="scientific">Pinus taeda</name>
    <name type="common">Loblolly pine</name>
    <dbReference type="NCBI Taxonomy" id="3352"/>
    <lineage>
        <taxon>Eukaryota</taxon>
        <taxon>Viridiplantae</taxon>
        <taxon>Streptophyta</taxon>
        <taxon>Embryophyta</taxon>
        <taxon>Tracheophyta</taxon>
        <taxon>Spermatophyta</taxon>
        <taxon>Pinopsida</taxon>
        <taxon>Pinidae</taxon>
        <taxon>Conifers I</taxon>
        <taxon>Pinales</taxon>
        <taxon>Pinaceae</taxon>
        <taxon>Pinus</taxon>
        <taxon>Pinus subgen. Pinus</taxon>
    </lineage>
</organism>
<sequence>LAEQQGHDEILELFREKSQSTESHFCLPIEDLPVPLTVQEKNHREITNPPGSAEENGIHHFVNTISTQSTATRRRKGPNNFENTIFGIVRMHSSSNLGVGVMSSDTIKCSRTRPSVPGRVTVHRHHPIYKKSDKQPGKLILLPDSIQELLKIGG</sequence>
<dbReference type="AlphaFoldDB" id="H9WR72"/>
<reference evidence="2" key="1">
    <citation type="submission" date="2008-08" db="EMBL/GenBank/DDBJ databases">
        <title>Nucleotide Diversity and Divergence in the Loblolly Pine Gene Space.</title>
        <authorList>
            <person name="Neale D.B."/>
            <person name="Wegrzyn J.L."/>
            <person name="Lee J.M."/>
            <person name="Eckert A.J."/>
            <person name="Liechty J.D."/>
            <person name="Stevens K.A."/>
            <person name="Langley C.H."/>
        </authorList>
    </citation>
    <scope>NUCLEOTIDE SEQUENCE</scope>
    <source>
        <strain evidence="2">5465</strain>
        <tissue evidence="2">Megagametophyte</tissue>
    </source>
</reference>